<name>A0A0C2N9U4_THEKT</name>
<evidence type="ECO:0000313" key="2">
    <source>
        <dbReference type="EMBL" id="KII71996.1"/>
    </source>
</evidence>
<comment type="caution">
    <text evidence="1">The sequence shown here is derived from an EMBL/GenBank/DDBJ whole genome shotgun (WGS) entry which is preliminary data.</text>
</comment>
<sequence length="191" mass="21888">MLSIVHELLVSSLIRISLAPRFKSLKKRFRERKGGYSRMHQVPDDEFDRIPQRRAIGLVHVSKLMQLAEACSALMRRICETDVNSLTEVKVPESDFGCNELLLDSFALFDMTCFPSKVAFYEKKSGPGYKLVQRYYRQDPEVKKALICMSENEPELRDIVNSQKDESGRISQINIGFYMLSKLSKASVDAE</sequence>
<dbReference type="AlphaFoldDB" id="A0A0C2N9U4"/>
<evidence type="ECO:0000313" key="1">
    <source>
        <dbReference type="EMBL" id="KII70667.1"/>
    </source>
</evidence>
<evidence type="ECO:0000313" key="3">
    <source>
        <dbReference type="Proteomes" id="UP000031668"/>
    </source>
</evidence>
<organism evidence="1 3">
    <name type="scientific">Thelohanellus kitauei</name>
    <name type="common">Myxosporean</name>
    <dbReference type="NCBI Taxonomy" id="669202"/>
    <lineage>
        <taxon>Eukaryota</taxon>
        <taxon>Metazoa</taxon>
        <taxon>Cnidaria</taxon>
        <taxon>Myxozoa</taxon>
        <taxon>Myxosporea</taxon>
        <taxon>Bivalvulida</taxon>
        <taxon>Platysporina</taxon>
        <taxon>Myxobolidae</taxon>
        <taxon>Thelohanellus</taxon>
    </lineage>
</organism>
<reference evidence="1 3" key="1">
    <citation type="journal article" date="2014" name="Genome Biol. Evol.">
        <title>The genome of the myxosporean Thelohanellus kitauei shows adaptations to nutrient acquisition within its fish host.</title>
        <authorList>
            <person name="Yang Y."/>
            <person name="Xiong J."/>
            <person name="Zhou Z."/>
            <person name="Huo F."/>
            <person name="Miao W."/>
            <person name="Ran C."/>
            <person name="Liu Y."/>
            <person name="Zhang J."/>
            <person name="Feng J."/>
            <person name="Wang M."/>
            <person name="Wang M."/>
            <person name="Wang L."/>
            <person name="Yao B."/>
        </authorList>
    </citation>
    <scope>NUCLEOTIDE SEQUENCE [LARGE SCALE GENOMIC DNA]</scope>
    <source>
        <strain evidence="1">Wuqing</strain>
    </source>
</reference>
<dbReference type="EMBL" id="JWZT01001474">
    <property type="protein sequence ID" value="KII71996.1"/>
    <property type="molecule type" value="Genomic_DNA"/>
</dbReference>
<protein>
    <submittedName>
        <fullName evidence="1">Uncharacterized protein</fullName>
    </submittedName>
</protein>
<accession>A0A0C2N9U4</accession>
<dbReference type="EMBL" id="JWZT01001999">
    <property type="protein sequence ID" value="KII70667.1"/>
    <property type="molecule type" value="Genomic_DNA"/>
</dbReference>
<dbReference type="Proteomes" id="UP000031668">
    <property type="component" value="Unassembled WGS sequence"/>
</dbReference>
<keyword evidence="3" id="KW-1185">Reference proteome</keyword>
<gene>
    <name evidence="1" type="ORF">RF11_04470</name>
    <name evidence="2" type="ORF">RF11_08512</name>
</gene>
<proteinExistence type="predicted"/>